<dbReference type="EMBL" id="JAIHNG010000120">
    <property type="protein sequence ID" value="KAI5957750.1"/>
    <property type="molecule type" value="Genomic_DNA"/>
</dbReference>
<organism evidence="2 3">
    <name type="scientific">Candida theae</name>
    <dbReference type="NCBI Taxonomy" id="1198502"/>
    <lineage>
        <taxon>Eukaryota</taxon>
        <taxon>Fungi</taxon>
        <taxon>Dikarya</taxon>
        <taxon>Ascomycota</taxon>
        <taxon>Saccharomycotina</taxon>
        <taxon>Pichiomycetes</taxon>
        <taxon>Debaryomycetaceae</taxon>
        <taxon>Candida/Lodderomyces clade</taxon>
        <taxon>Candida</taxon>
    </lineage>
</organism>
<feature type="chain" id="PRO_5042057435" evidence="1">
    <location>
        <begin position="19"/>
        <end position="94"/>
    </location>
</feature>
<proteinExistence type="predicted"/>
<name>A0AAD5BDU7_9ASCO</name>
<comment type="caution">
    <text evidence="2">The sequence shown here is derived from an EMBL/GenBank/DDBJ whole genome shotgun (WGS) entry which is preliminary data.</text>
</comment>
<keyword evidence="1" id="KW-0732">Signal</keyword>
<keyword evidence="3" id="KW-1185">Reference proteome</keyword>
<sequence>MQFSIVALFAATAAIVNAEITQTVESTTLATITDCGSHASSCPASTIAAQSSSAGNGTAPSNGTAPGVSTFEAGAAKQYAAGAVALAAGALLAL</sequence>
<accession>A0AAD5BDU7</accession>
<evidence type="ECO:0000256" key="1">
    <source>
        <dbReference type="SAM" id="SignalP"/>
    </source>
</evidence>
<dbReference type="Proteomes" id="UP001204833">
    <property type="component" value="Unassembled WGS sequence"/>
</dbReference>
<evidence type="ECO:0000313" key="2">
    <source>
        <dbReference type="EMBL" id="KAI5957750.1"/>
    </source>
</evidence>
<protein>
    <submittedName>
        <fullName evidence="2">Uncharacterized protein</fullName>
    </submittedName>
</protein>
<gene>
    <name evidence="2" type="ORF">KGF57_003016</name>
</gene>
<dbReference type="GeneID" id="76151075"/>
<reference evidence="2 3" key="1">
    <citation type="journal article" date="2022" name="DNA Res.">
        <title>Genome analysis of five recently described species of the CUG-Ser clade uncovers Candida theae as a new hybrid lineage with pathogenic potential in the Candida parapsilosis species complex.</title>
        <authorList>
            <person name="Mixao V."/>
            <person name="Del Olmo V."/>
            <person name="Hegedusova E."/>
            <person name="Saus E."/>
            <person name="Pryszcz L."/>
            <person name="Cillingova A."/>
            <person name="Nosek J."/>
            <person name="Gabaldon T."/>
        </authorList>
    </citation>
    <scope>NUCLEOTIDE SEQUENCE [LARGE SCALE GENOMIC DNA]</scope>
    <source>
        <strain evidence="2 3">CBS 12239</strain>
    </source>
</reference>
<evidence type="ECO:0000313" key="3">
    <source>
        <dbReference type="Proteomes" id="UP001204833"/>
    </source>
</evidence>
<feature type="signal peptide" evidence="1">
    <location>
        <begin position="1"/>
        <end position="18"/>
    </location>
</feature>
<dbReference type="RefSeq" id="XP_051608453.1">
    <property type="nucleotide sequence ID" value="XM_051752392.1"/>
</dbReference>
<dbReference type="AlphaFoldDB" id="A0AAD5BDU7"/>